<dbReference type="RefSeq" id="WP_189304428.1">
    <property type="nucleotide sequence ID" value="NZ_BMRP01000022.1"/>
</dbReference>
<evidence type="ECO:0000313" key="3">
    <source>
        <dbReference type="Proteomes" id="UP000654471"/>
    </source>
</evidence>
<gene>
    <name evidence="2" type="ORF">GCM10010211_55670</name>
</gene>
<reference evidence="3" key="1">
    <citation type="journal article" date="2019" name="Int. J. Syst. Evol. Microbiol.">
        <title>The Global Catalogue of Microorganisms (GCM) 10K type strain sequencing project: providing services to taxonomists for standard genome sequencing and annotation.</title>
        <authorList>
            <consortium name="The Broad Institute Genomics Platform"/>
            <consortium name="The Broad Institute Genome Sequencing Center for Infectious Disease"/>
            <person name="Wu L."/>
            <person name="Ma J."/>
        </authorList>
    </citation>
    <scope>NUCLEOTIDE SEQUENCE [LARGE SCALE GENOMIC DNA]</scope>
    <source>
        <strain evidence="3">JCM 3399</strain>
    </source>
</reference>
<accession>A0ABQ2VG11</accession>
<feature type="region of interest" description="Disordered" evidence="1">
    <location>
        <begin position="107"/>
        <end position="146"/>
    </location>
</feature>
<evidence type="ECO:0000256" key="1">
    <source>
        <dbReference type="SAM" id="MobiDB-lite"/>
    </source>
</evidence>
<organism evidence="2 3">
    <name type="scientific">Streptomyces albospinus</name>
    <dbReference type="NCBI Taxonomy" id="285515"/>
    <lineage>
        <taxon>Bacteria</taxon>
        <taxon>Bacillati</taxon>
        <taxon>Actinomycetota</taxon>
        <taxon>Actinomycetes</taxon>
        <taxon>Kitasatosporales</taxon>
        <taxon>Streptomycetaceae</taxon>
        <taxon>Streptomyces</taxon>
    </lineage>
</organism>
<feature type="compositionally biased region" description="Basic and acidic residues" evidence="1">
    <location>
        <begin position="125"/>
        <end position="136"/>
    </location>
</feature>
<comment type="caution">
    <text evidence="2">The sequence shown here is derived from an EMBL/GenBank/DDBJ whole genome shotgun (WGS) entry which is preliminary data.</text>
</comment>
<name>A0ABQ2VG11_9ACTN</name>
<dbReference type="EMBL" id="BMRP01000022">
    <property type="protein sequence ID" value="GGU82533.1"/>
    <property type="molecule type" value="Genomic_DNA"/>
</dbReference>
<keyword evidence="3" id="KW-1185">Reference proteome</keyword>
<protein>
    <submittedName>
        <fullName evidence="2">Uncharacterized protein</fullName>
    </submittedName>
</protein>
<evidence type="ECO:0000313" key="2">
    <source>
        <dbReference type="EMBL" id="GGU82533.1"/>
    </source>
</evidence>
<sequence>MSRQYPGSRGQLGNGIATATTARARAKGIAIRAPVADCFYGPNESPHFIAEPDRAATPYVATVEPRKNCPLPPADMAGVVSLYGLRGRTERDDEPVKHELGWANYQVRSGQAIQREPPVVSDPPSSDHDRPADTRSRPVRRRGSRQLCSPELASLAVVLAKASGSAAGCQPNQQSGSPPPCDLLPRPEALGIGTGWGAGSTERLALNVSGVLPPTLKSIPLYFNQFPESGLPTTVPVLPLILVVPVWRVDVAASIPSLTEFQPAVQL</sequence>
<proteinExistence type="predicted"/>
<dbReference type="Proteomes" id="UP000654471">
    <property type="component" value="Unassembled WGS sequence"/>
</dbReference>